<keyword evidence="1 4" id="KW-0597">Phosphoprotein</keyword>
<dbReference type="GO" id="GO:0032993">
    <property type="term" value="C:protein-DNA complex"/>
    <property type="evidence" value="ECO:0007669"/>
    <property type="project" value="TreeGrafter"/>
</dbReference>
<evidence type="ECO:0000256" key="4">
    <source>
        <dbReference type="PROSITE-ProRule" id="PRU00169"/>
    </source>
</evidence>
<dbReference type="InterPro" id="IPR039420">
    <property type="entry name" value="WalR-like"/>
</dbReference>
<evidence type="ECO:0000256" key="1">
    <source>
        <dbReference type="ARBA" id="ARBA00022553"/>
    </source>
</evidence>
<dbReference type="Proteomes" id="UP000553343">
    <property type="component" value="Unassembled WGS sequence"/>
</dbReference>
<dbReference type="GO" id="GO:0005829">
    <property type="term" value="C:cytosol"/>
    <property type="evidence" value="ECO:0007669"/>
    <property type="project" value="TreeGrafter"/>
</dbReference>
<reference evidence="6 7" key="1">
    <citation type="submission" date="2020-06" db="EMBL/GenBank/DDBJ databases">
        <title>High-quality draft genome of sulfate reducer Desulfobacter latus type strain AcrS2 isolated from marine sediment.</title>
        <authorList>
            <person name="Hoppe M."/>
            <person name="Larsen C.K."/>
            <person name="Marshall I.P.G."/>
            <person name="Schramm A."/>
            <person name="Marietou A.G."/>
        </authorList>
    </citation>
    <scope>NUCLEOTIDE SEQUENCE [LARGE SCALE GENOMIC DNA]</scope>
    <source>
        <strain evidence="6 7">AcRS2</strain>
    </source>
</reference>
<evidence type="ECO:0000313" key="6">
    <source>
        <dbReference type="EMBL" id="NWH05959.1"/>
    </source>
</evidence>
<keyword evidence="7" id="KW-1185">Reference proteome</keyword>
<sequence>MKEIPHTRLLLVDDEKGFVDVLTNRLGRRGIDAVKAYSGTEALRVLRETRFDVMVLDLKMEDMDGIEVLKIVRKMAPDLPVIILTGHGSRTAAEDGITLGAFDYLTKPCELKELMEKISLARQAKNKQNGETKK</sequence>
<dbReference type="SUPFAM" id="SSF52172">
    <property type="entry name" value="CheY-like"/>
    <property type="match status" value="1"/>
</dbReference>
<proteinExistence type="predicted"/>
<dbReference type="Pfam" id="PF00072">
    <property type="entry name" value="Response_reg"/>
    <property type="match status" value="1"/>
</dbReference>
<comment type="caution">
    <text evidence="6">The sequence shown here is derived from an EMBL/GenBank/DDBJ whole genome shotgun (WGS) entry which is preliminary data.</text>
</comment>
<dbReference type="PANTHER" id="PTHR48111:SF40">
    <property type="entry name" value="PHOSPHATE REGULON TRANSCRIPTIONAL REGULATORY PROTEIN PHOB"/>
    <property type="match status" value="1"/>
</dbReference>
<keyword evidence="3" id="KW-0238">DNA-binding</keyword>
<evidence type="ECO:0000256" key="2">
    <source>
        <dbReference type="ARBA" id="ARBA00023012"/>
    </source>
</evidence>
<dbReference type="GO" id="GO:0006355">
    <property type="term" value="P:regulation of DNA-templated transcription"/>
    <property type="evidence" value="ECO:0007669"/>
    <property type="project" value="TreeGrafter"/>
</dbReference>
<keyword evidence="2" id="KW-0902">Two-component regulatory system</keyword>
<feature type="modified residue" description="4-aspartylphosphate" evidence="4">
    <location>
        <position position="57"/>
    </location>
</feature>
<name>A0A850SXR8_9BACT</name>
<dbReference type="GO" id="GO:0000156">
    <property type="term" value="F:phosphorelay response regulator activity"/>
    <property type="evidence" value="ECO:0007669"/>
    <property type="project" value="TreeGrafter"/>
</dbReference>
<gene>
    <name evidence="6" type="ORF">HXW94_13340</name>
</gene>
<dbReference type="PANTHER" id="PTHR48111">
    <property type="entry name" value="REGULATOR OF RPOS"/>
    <property type="match status" value="1"/>
</dbReference>
<dbReference type="RefSeq" id="WP_178367412.1">
    <property type="nucleotide sequence ID" value="NZ_JACADJ010000053.1"/>
</dbReference>
<evidence type="ECO:0000259" key="5">
    <source>
        <dbReference type="PROSITE" id="PS50110"/>
    </source>
</evidence>
<dbReference type="GO" id="GO:0000976">
    <property type="term" value="F:transcription cis-regulatory region binding"/>
    <property type="evidence" value="ECO:0007669"/>
    <property type="project" value="TreeGrafter"/>
</dbReference>
<protein>
    <submittedName>
        <fullName evidence="6">Response regulator</fullName>
    </submittedName>
</protein>
<accession>A0A850SXR8</accession>
<evidence type="ECO:0000256" key="3">
    <source>
        <dbReference type="ARBA" id="ARBA00023125"/>
    </source>
</evidence>
<feature type="domain" description="Response regulatory" evidence="5">
    <location>
        <begin position="8"/>
        <end position="122"/>
    </location>
</feature>
<dbReference type="AlphaFoldDB" id="A0A850SXR8"/>
<evidence type="ECO:0000313" key="7">
    <source>
        <dbReference type="Proteomes" id="UP000553343"/>
    </source>
</evidence>
<dbReference type="InterPro" id="IPR011006">
    <property type="entry name" value="CheY-like_superfamily"/>
</dbReference>
<dbReference type="InterPro" id="IPR001789">
    <property type="entry name" value="Sig_transdc_resp-reg_receiver"/>
</dbReference>
<dbReference type="SMART" id="SM00448">
    <property type="entry name" value="REC"/>
    <property type="match status" value="1"/>
</dbReference>
<dbReference type="PROSITE" id="PS50110">
    <property type="entry name" value="RESPONSE_REGULATORY"/>
    <property type="match status" value="1"/>
</dbReference>
<organism evidence="6 7">
    <name type="scientific">Desulfobacter latus</name>
    <dbReference type="NCBI Taxonomy" id="2292"/>
    <lineage>
        <taxon>Bacteria</taxon>
        <taxon>Pseudomonadati</taxon>
        <taxon>Thermodesulfobacteriota</taxon>
        <taxon>Desulfobacteria</taxon>
        <taxon>Desulfobacterales</taxon>
        <taxon>Desulfobacteraceae</taxon>
        <taxon>Desulfobacter</taxon>
    </lineage>
</organism>
<dbReference type="Gene3D" id="3.40.50.2300">
    <property type="match status" value="1"/>
</dbReference>
<dbReference type="EMBL" id="JACADJ010000053">
    <property type="protein sequence ID" value="NWH05959.1"/>
    <property type="molecule type" value="Genomic_DNA"/>
</dbReference>